<evidence type="ECO:0000313" key="3">
    <source>
        <dbReference type="Proteomes" id="UP001434337"/>
    </source>
</evidence>
<evidence type="ECO:0000259" key="1">
    <source>
        <dbReference type="Pfam" id="PF01039"/>
    </source>
</evidence>
<reference evidence="2 3" key="1">
    <citation type="journal article" date="2023" name="Environ Microbiome">
        <title>A coral-associated actinobacterium mitigates coral bleaching under heat stress.</title>
        <authorList>
            <person name="Li J."/>
            <person name="Zou Y."/>
            <person name="Li Q."/>
            <person name="Zhang J."/>
            <person name="Bourne D.G."/>
            <person name="Lyu Y."/>
            <person name="Liu C."/>
            <person name="Zhang S."/>
        </authorList>
    </citation>
    <scope>NUCLEOTIDE SEQUENCE [LARGE SCALE GENOMIC DNA]</scope>
    <source>
        <strain evidence="2 3">SCSIO 13291</strain>
    </source>
</reference>
<dbReference type="InterPro" id="IPR034733">
    <property type="entry name" value="AcCoA_carboxyl_beta"/>
</dbReference>
<evidence type="ECO:0000313" key="2">
    <source>
        <dbReference type="EMBL" id="WZW97610.1"/>
    </source>
</evidence>
<dbReference type="Pfam" id="PF01039">
    <property type="entry name" value="Carboxyl_trans"/>
    <property type="match status" value="1"/>
</dbReference>
<sequence>MSEAEHARSKLTARERLSILLDEASFQELGALATHHATDFGMDAHRYPKDGIIPAQRLRRVWRSGQHVLGAFSSPRRG</sequence>
<dbReference type="Gene3D" id="3.90.226.10">
    <property type="entry name" value="2-enoyl-CoA Hydratase, Chain A, domain 1"/>
    <property type="match status" value="1"/>
</dbReference>
<dbReference type="EMBL" id="CP115965">
    <property type="protein sequence ID" value="WZW97610.1"/>
    <property type="molecule type" value="Genomic_DNA"/>
</dbReference>
<keyword evidence="2" id="KW-0808">Transferase</keyword>
<feature type="domain" description="Acetyl-coenzyme A carboxylase carboxyl transferase subunit beta" evidence="1">
    <location>
        <begin position="5"/>
        <end position="53"/>
    </location>
</feature>
<keyword evidence="3" id="KW-1185">Reference proteome</keyword>
<dbReference type="GO" id="GO:0016740">
    <property type="term" value="F:transferase activity"/>
    <property type="evidence" value="ECO:0007669"/>
    <property type="project" value="UniProtKB-KW"/>
</dbReference>
<organism evidence="2 3">
    <name type="scientific">Propioniciclava soli</name>
    <dbReference type="NCBI Taxonomy" id="2775081"/>
    <lineage>
        <taxon>Bacteria</taxon>
        <taxon>Bacillati</taxon>
        <taxon>Actinomycetota</taxon>
        <taxon>Actinomycetes</taxon>
        <taxon>Propionibacteriales</taxon>
        <taxon>Propionibacteriaceae</taxon>
        <taxon>Propioniciclava</taxon>
    </lineage>
</organism>
<dbReference type="InterPro" id="IPR029045">
    <property type="entry name" value="ClpP/crotonase-like_dom_sf"/>
</dbReference>
<proteinExistence type="predicted"/>
<dbReference type="SUPFAM" id="SSF52096">
    <property type="entry name" value="ClpP/crotonase"/>
    <property type="match status" value="1"/>
</dbReference>
<dbReference type="RefSeq" id="WP_342371958.1">
    <property type="nucleotide sequence ID" value="NZ_CP115965.1"/>
</dbReference>
<accession>A0ABZ3C792</accession>
<gene>
    <name evidence="2" type="ORF">PCC79_11940</name>
</gene>
<dbReference type="Proteomes" id="UP001434337">
    <property type="component" value="Chromosome"/>
</dbReference>
<protein>
    <submittedName>
        <fullName evidence="2">Carboxyl transferase domain-containing protein</fullName>
    </submittedName>
</protein>
<name>A0ABZ3C792_9ACTN</name>